<dbReference type="InterPro" id="IPR046335">
    <property type="entry name" value="LacI/GalR-like_sensor"/>
</dbReference>
<evidence type="ECO:0000313" key="6">
    <source>
        <dbReference type="EMBL" id="MDR6725851.1"/>
    </source>
</evidence>
<dbReference type="InterPro" id="IPR010982">
    <property type="entry name" value="Lambda_DNA-bd_dom_sf"/>
</dbReference>
<dbReference type="SUPFAM" id="SSF53822">
    <property type="entry name" value="Periplasmic binding protein-like I"/>
    <property type="match status" value="1"/>
</dbReference>
<keyword evidence="4" id="KW-0804">Transcription</keyword>
<comment type="caution">
    <text evidence="6">The sequence shown here is derived from an EMBL/GenBank/DDBJ whole genome shotgun (WGS) entry which is preliminary data.</text>
</comment>
<protein>
    <submittedName>
        <fullName evidence="6">LacI family sucrose operon transcriptional repressor</fullName>
    </submittedName>
</protein>
<dbReference type="PRINTS" id="PR00036">
    <property type="entry name" value="HTHLACI"/>
</dbReference>
<dbReference type="Pfam" id="PF13377">
    <property type="entry name" value="Peripla_BP_3"/>
    <property type="match status" value="1"/>
</dbReference>
<dbReference type="CDD" id="cd01392">
    <property type="entry name" value="HTH_LacI"/>
    <property type="match status" value="1"/>
</dbReference>
<keyword evidence="2" id="KW-0805">Transcription regulation</keyword>
<evidence type="ECO:0000256" key="4">
    <source>
        <dbReference type="ARBA" id="ARBA00023163"/>
    </source>
</evidence>
<dbReference type="AlphaFoldDB" id="A0AAP5H8H5"/>
<dbReference type="InterPro" id="IPR000843">
    <property type="entry name" value="HTH_LacI"/>
</dbReference>
<evidence type="ECO:0000313" key="7">
    <source>
        <dbReference type="Proteomes" id="UP001254832"/>
    </source>
</evidence>
<sequence>MATIHDVALRAGVSVTTVSRVLNNRGYISQKTRDKVYQTMSELNYRPNEIARSLLRKQSNVIGLIIPDVSHPFFGEMANYIEYHAYQHGFKIMLCNSHMEPSKEREYVEMLKGNRVDGIIMGSHTLEVDEYMNLHSPIVTFDRQIGTDIPFISSDNYQGGVMAAELLLAKGRRKVAHICGNLGLQMLSNRRTAGFVDKLEAHGIRPIATHETNLNVFSQEQYTELVEQLLVEHPEVDGLFVTSDLIAIHALKQIIARGRKVPEDISIIGYDDIRAASYVLPGITTIRQPVERMAELAVELIRRQIAEEEITMENILPVTLVERETT</sequence>
<dbReference type="Proteomes" id="UP001254832">
    <property type="component" value="Unassembled WGS sequence"/>
</dbReference>
<name>A0AAP5H8H5_PAEAM</name>
<dbReference type="PROSITE" id="PS50932">
    <property type="entry name" value="HTH_LACI_2"/>
    <property type="match status" value="1"/>
</dbReference>
<dbReference type="RefSeq" id="WP_056693153.1">
    <property type="nucleotide sequence ID" value="NZ_JAVDTR010000013.1"/>
</dbReference>
<evidence type="ECO:0000256" key="1">
    <source>
        <dbReference type="ARBA" id="ARBA00022491"/>
    </source>
</evidence>
<dbReference type="InterPro" id="IPR028082">
    <property type="entry name" value="Peripla_BP_I"/>
</dbReference>
<accession>A0AAP5H8H5</accession>
<dbReference type="GO" id="GO:0003700">
    <property type="term" value="F:DNA-binding transcription factor activity"/>
    <property type="evidence" value="ECO:0007669"/>
    <property type="project" value="TreeGrafter"/>
</dbReference>
<gene>
    <name evidence="6" type="ORF">J2W91_004353</name>
</gene>
<dbReference type="SUPFAM" id="SSF47413">
    <property type="entry name" value="lambda repressor-like DNA-binding domains"/>
    <property type="match status" value="1"/>
</dbReference>
<evidence type="ECO:0000256" key="3">
    <source>
        <dbReference type="ARBA" id="ARBA00023125"/>
    </source>
</evidence>
<evidence type="ECO:0000256" key="2">
    <source>
        <dbReference type="ARBA" id="ARBA00023015"/>
    </source>
</evidence>
<dbReference type="GO" id="GO:0000976">
    <property type="term" value="F:transcription cis-regulatory region binding"/>
    <property type="evidence" value="ECO:0007669"/>
    <property type="project" value="TreeGrafter"/>
</dbReference>
<keyword evidence="1" id="KW-0678">Repressor</keyword>
<dbReference type="Gene3D" id="1.10.260.40">
    <property type="entry name" value="lambda repressor-like DNA-binding domains"/>
    <property type="match status" value="1"/>
</dbReference>
<dbReference type="EMBL" id="JAVDTR010000013">
    <property type="protein sequence ID" value="MDR6725851.1"/>
    <property type="molecule type" value="Genomic_DNA"/>
</dbReference>
<dbReference type="CDD" id="cd06291">
    <property type="entry name" value="PBP1_Qymf-like"/>
    <property type="match status" value="1"/>
</dbReference>
<proteinExistence type="predicted"/>
<dbReference type="PANTHER" id="PTHR30146:SF95">
    <property type="entry name" value="RIBOSE OPERON REPRESSOR"/>
    <property type="match status" value="1"/>
</dbReference>
<dbReference type="Pfam" id="PF00356">
    <property type="entry name" value="LacI"/>
    <property type="match status" value="1"/>
</dbReference>
<dbReference type="SMART" id="SM00354">
    <property type="entry name" value="HTH_LACI"/>
    <property type="match status" value="1"/>
</dbReference>
<dbReference type="PROSITE" id="PS00356">
    <property type="entry name" value="HTH_LACI_1"/>
    <property type="match status" value="1"/>
</dbReference>
<dbReference type="PANTHER" id="PTHR30146">
    <property type="entry name" value="LACI-RELATED TRANSCRIPTIONAL REPRESSOR"/>
    <property type="match status" value="1"/>
</dbReference>
<feature type="domain" description="HTH lacI-type" evidence="5">
    <location>
        <begin position="2"/>
        <end position="56"/>
    </location>
</feature>
<evidence type="ECO:0000259" key="5">
    <source>
        <dbReference type="PROSITE" id="PS50932"/>
    </source>
</evidence>
<keyword evidence="3" id="KW-0238">DNA-binding</keyword>
<reference evidence="6" key="1">
    <citation type="submission" date="2023-07" db="EMBL/GenBank/DDBJ databases">
        <title>Sorghum-associated microbial communities from plants grown in Nebraska, USA.</title>
        <authorList>
            <person name="Schachtman D."/>
        </authorList>
    </citation>
    <scope>NUCLEOTIDE SEQUENCE</scope>
    <source>
        <strain evidence="6">BE80</strain>
    </source>
</reference>
<dbReference type="Gene3D" id="3.40.50.2300">
    <property type="match status" value="2"/>
</dbReference>
<organism evidence="6 7">
    <name type="scientific">Paenibacillus amylolyticus</name>
    <dbReference type="NCBI Taxonomy" id="1451"/>
    <lineage>
        <taxon>Bacteria</taxon>
        <taxon>Bacillati</taxon>
        <taxon>Bacillota</taxon>
        <taxon>Bacilli</taxon>
        <taxon>Bacillales</taxon>
        <taxon>Paenibacillaceae</taxon>
        <taxon>Paenibacillus</taxon>
    </lineage>
</organism>